<dbReference type="EMBL" id="ML993588">
    <property type="protein sequence ID" value="KAF2169463.1"/>
    <property type="molecule type" value="Genomic_DNA"/>
</dbReference>
<feature type="transmembrane region" description="Helical" evidence="6">
    <location>
        <begin position="127"/>
        <end position="147"/>
    </location>
</feature>
<dbReference type="GO" id="GO:0016020">
    <property type="term" value="C:membrane"/>
    <property type="evidence" value="ECO:0007669"/>
    <property type="project" value="UniProtKB-SubCell"/>
</dbReference>
<evidence type="ECO:0000313" key="8">
    <source>
        <dbReference type="EMBL" id="KAF2169463.1"/>
    </source>
</evidence>
<keyword evidence="2 6" id="KW-0812">Transmembrane</keyword>
<keyword evidence="4 6" id="KW-0472">Membrane</keyword>
<accession>A0A6A6CRX9</accession>
<evidence type="ECO:0000256" key="4">
    <source>
        <dbReference type="ARBA" id="ARBA00023136"/>
    </source>
</evidence>
<keyword evidence="9" id="KW-1185">Reference proteome</keyword>
<evidence type="ECO:0000256" key="6">
    <source>
        <dbReference type="SAM" id="Phobius"/>
    </source>
</evidence>
<organism evidence="8 9">
    <name type="scientific">Zasmidium cellare ATCC 36951</name>
    <dbReference type="NCBI Taxonomy" id="1080233"/>
    <lineage>
        <taxon>Eukaryota</taxon>
        <taxon>Fungi</taxon>
        <taxon>Dikarya</taxon>
        <taxon>Ascomycota</taxon>
        <taxon>Pezizomycotina</taxon>
        <taxon>Dothideomycetes</taxon>
        <taxon>Dothideomycetidae</taxon>
        <taxon>Mycosphaerellales</taxon>
        <taxon>Mycosphaerellaceae</taxon>
        <taxon>Zasmidium</taxon>
    </lineage>
</organism>
<dbReference type="GO" id="GO:0022857">
    <property type="term" value="F:transmembrane transporter activity"/>
    <property type="evidence" value="ECO:0007669"/>
    <property type="project" value="InterPro"/>
</dbReference>
<comment type="subcellular location">
    <subcellularLocation>
        <location evidence="1">Membrane</location>
        <topology evidence="1">Multi-pass membrane protein</topology>
    </subcellularLocation>
</comment>
<evidence type="ECO:0000256" key="2">
    <source>
        <dbReference type="ARBA" id="ARBA00022692"/>
    </source>
</evidence>
<name>A0A6A6CRX9_ZASCE</name>
<reference evidence="8" key="1">
    <citation type="journal article" date="2020" name="Stud. Mycol.">
        <title>101 Dothideomycetes genomes: a test case for predicting lifestyles and emergence of pathogens.</title>
        <authorList>
            <person name="Haridas S."/>
            <person name="Albert R."/>
            <person name="Binder M."/>
            <person name="Bloem J."/>
            <person name="Labutti K."/>
            <person name="Salamov A."/>
            <person name="Andreopoulos B."/>
            <person name="Baker S."/>
            <person name="Barry K."/>
            <person name="Bills G."/>
            <person name="Bluhm B."/>
            <person name="Cannon C."/>
            <person name="Castanera R."/>
            <person name="Culley D."/>
            <person name="Daum C."/>
            <person name="Ezra D."/>
            <person name="Gonzalez J."/>
            <person name="Henrissat B."/>
            <person name="Kuo A."/>
            <person name="Liang C."/>
            <person name="Lipzen A."/>
            <person name="Lutzoni F."/>
            <person name="Magnuson J."/>
            <person name="Mondo S."/>
            <person name="Nolan M."/>
            <person name="Ohm R."/>
            <person name="Pangilinan J."/>
            <person name="Park H.-J."/>
            <person name="Ramirez L."/>
            <person name="Alfaro M."/>
            <person name="Sun H."/>
            <person name="Tritt A."/>
            <person name="Yoshinaga Y."/>
            <person name="Zwiers L.-H."/>
            <person name="Turgeon B."/>
            <person name="Goodwin S."/>
            <person name="Spatafora J."/>
            <person name="Crous P."/>
            <person name="Grigoriev I."/>
        </authorList>
    </citation>
    <scope>NUCLEOTIDE SEQUENCE</scope>
    <source>
        <strain evidence="8">ATCC 36951</strain>
    </source>
</reference>
<dbReference type="OrthoDB" id="2428527at2759"/>
<feature type="transmembrane region" description="Helical" evidence="6">
    <location>
        <begin position="187"/>
        <end position="209"/>
    </location>
</feature>
<dbReference type="Pfam" id="PF07690">
    <property type="entry name" value="MFS_1"/>
    <property type="match status" value="1"/>
</dbReference>
<feature type="region of interest" description="Disordered" evidence="5">
    <location>
        <begin position="1"/>
        <end position="49"/>
    </location>
</feature>
<gene>
    <name evidence="8" type="ORF">M409DRAFT_20681</name>
</gene>
<dbReference type="SUPFAM" id="SSF103473">
    <property type="entry name" value="MFS general substrate transporter"/>
    <property type="match status" value="1"/>
</dbReference>
<feature type="transmembrane region" description="Helical" evidence="6">
    <location>
        <begin position="96"/>
        <end position="115"/>
    </location>
</feature>
<evidence type="ECO:0000259" key="7">
    <source>
        <dbReference type="PROSITE" id="PS50850"/>
    </source>
</evidence>
<sequence>MALQERDNMGPGEIDDTKTEPIANDRNGSLSSSSHSGSQVETVQPGAKSPRSLGREIFFLAVLCSAQLFTQAGLAMSILPQRIIAKSFGIENDPGTLSWFAAGYSLTVGTFILIAGRLGDVFGYKRFFVGGFLWFSLWSLLAGFAVYSGPIFFAFSRAMQGIGPAFMLPNANAIISRAYEPGMTQNIAFSLFGCTAPGGFVLGSVFASLLSKRVWWPWAFWIMCICLLLAAVLGFLIVPATSQSKDPKKVETCSI</sequence>
<evidence type="ECO:0000313" key="9">
    <source>
        <dbReference type="Proteomes" id="UP000799537"/>
    </source>
</evidence>
<dbReference type="GeneID" id="54558770"/>
<proteinExistence type="predicted"/>
<evidence type="ECO:0000256" key="5">
    <source>
        <dbReference type="SAM" id="MobiDB-lite"/>
    </source>
</evidence>
<feature type="domain" description="Major facilitator superfamily (MFS) profile" evidence="7">
    <location>
        <begin position="59"/>
        <end position="255"/>
    </location>
</feature>
<evidence type="ECO:0000256" key="1">
    <source>
        <dbReference type="ARBA" id="ARBA00004141"/>
    </source>
</evidence>
<feature type="transmembrane region" description="Helical" evidence="6">
    <location>
        <begin position="57"/>
        <end position="76"/>
    </location>
</feature>
<dbReference type="AlphaFoldDB" id="A0A6A6CRX9"/>
<dbReference type="Gene3D" id="1.20.1250.20">
    <property type="entry name" value="MFS general substrate transporter like domains"/>
    <property type="match status" value="1"/>
</dbReference>
<protein>
    <recommendedName>
        <fullName evidence="7">Major facilitator superfamily (MFS) profile domain-containing protein</fullName>
    </recommendedName>
</protein>
<dbReference type="PANTHER" id="PTHR42718">
    <property type="entry name" value="MAJOR FACILITATOR SUPERFAMILY MULTIDRUG TRANSPORTER MFSC"/>
    <property type="match status" value="1"/>
</dbReference>
<evidence type="ECO:0000256" key="3">
    <source>
        <dbReference type="ARBA" id="ARBA00022989"/>
    </source>
</evidence>
<keyword evidence="3 6" id="KW-1133">Transmembrane helix</keyword>
<dbReference type="PANTHER" id="PTHR42718:SF1">
    <property type="entry name" value="LOW AFFINITY AMMONIUM TRANSPORTER"/>
    <property type="match status" value="1"/>
</dbReference>
<feature type="transmembrane region" description="Helical" evidence="6">
    <location>
        <begin position="215"/>
        <end position="238"/>
    </location>
</feature>
<dbReference type="InterPro" id="IPR036259">
    <property type="entry name" value="MFS_trans_sf"/>
</dbReference>
<feature type="compositionally biased region" description="Low complexity" evidence="5">
    <location>
        <begin position="28"/>
        <end position="38"/>
    </location>
</feature>
<dbReference type="RefSeq" id="XP_033670352.1">
    <property type="nucleotide sequence ID" value="XM_033805498.1"/>
</dbReference>
<dbReference type="Proteomes" id="UP000799537">
    <property type="component" value="Unassembled WGS sequence"/>
</dbReference>
<dbReference type="PROSITE" id="PS50850">
    <property type="entry name" value="MFS"/>
    <property type="match status" value="1"/>
</dbReference>
<dbReference type="InterPro" id="IPR011701">
    <property type="entry name" value="MFS"/>
</dbReference>
<dbReference type="InterPro" id="IPR020846">
    <property type="entry name" value="MFS_dom"/>
</dbReference>